<evidence type="ECO:0000313" key="10">
    <source>
        <dbReference type="EMBL" id="KAJ0402141.1"/>
    </source>
</evidence>
<organism evidence="10 11">
    <name type="scientific">Pythium insidiosum</name>
    <name type="common">Pythiosis disease agent</name>
    <dbReference type="NCBI Taxonomy" id="114742"/>
    <lineage>
        <taxon>Eukaryota</taxon>
        <taxon>Sar</taxon>
        <taxon>Stramenopiles</taxon>
        <taxon>Oomycota</taxon>
        <taxon>Peronosporomycetes</taxon>
        <taxon>Pythiales</taxon>
        <taxon>Pythiaceae</taxon>
        <taxon>Pythium</taxon>
    </lineage>
</organism>
<evidence type="ECO:0000256" key="7">
    <source>
        <dbReference type="SAM" id="MobiDB-lite"/>
    </source>
</evidence>
<dbReference type="FunFam" id="3.30.2160.10:FF:000002">
    <property type="entry name" value="Putative Ubiquitin-protein ligase E3C"/>
    <property type="match status" value="1"/>
</dbReference>
<dbReference type="Pfam" id="PF00632">
    <property type="entry name" value="HECT"/>
    <property type="match status" value="1"/>
</dbReference>
<dbReference type="PANTHER" id="PTHR11254">
    <property type="entry name" value="HECT DOMAIN UBIQUITIN-PROTEIN LIGASE"/>
    <property type="match status" value="1"/>
</dbReference>
<proteinExistence type="predicted"/>
<dbReference type="GO" id="GO:0061630">
    <property type="term" value="F:ubiquitin protein ligase activity"/>
    <property type="evidence" value="ECO:0007669"/>
    <property type="project" value="UniProtKB-EC"/>
</dbReference>
<dbReference type="InterPro" id="IPR050409">
    <property type="entry name" value="E3_ubiq-protein_ligase"/>
</dbReference>
<dbReference type="EC" id="2.3.2.26" evidence="3"/>
<keyword evidence="8" id="KW-0812">Transmembrane</keyword>
<sequence length="252" mass="28513">MVDASLALIIASQVLFYIACILGILAMRRRLRQDIERNNASPMREALMEHQTYHINPNSRVDCGEDHITYFFTAGRIVGRALLEGVPWGFHFTLPLLKILLGFPVGLDDIELIDPVMYRNLVWLVRNADVESLALDFSVTIQDAHSARVVDLVPGGSKLQVTDANKRDYVQKRARFLLVESVSEQLHAFLTGFYDLVPMELLYLFDPEEFDFLLSGSDVIDAADWERHTKHSSNLKDSHAPGLSKQRIAGFN</sequence>
<keyword evidence="8" id="KW-0472">Membrane</keyword>
<dbReference type="EMBL" id="JAKCXM010000110">
    <property type="protein sequence ID" value="KAJ0402141.1"/>
    <property type="molecule type" value="Genomic_DNA"/>
</dbReference>
<dbReference type="GO" id="GO:0016567">
    <property type="term" value="P:protein ubiquitination"/>
    <property type="evidence" value="ECO:0007669"/>
    <property type="project" value="TreeGrafter"/>
</dbReference>
<dbReference type="Proteomes" id="UP001209570">
    <property type="component" value="Unassembled WGS sequence"/>
</dbReference>
<keyword evidence="8" id="KW-1133">Transmembrane helix</keyword>
<keyword evidence="11" id="KW-1185">Reference proteome</keyword>
<comment type="catalytic activity">
    <reaction evidence="1">
        <text>S-ubiquitinyl-[E2 ubiquitin-conjugating enzyme]-L-cysteine + [acceptor protein]-L-lysine = [E2 ubiquitin-conjugating enzyme]-L-cysteine + N(6)-ubiquitinyl-[acceptor protein]-L-lysine.</text>
        <dbReference type="EC" id="2.3.2.26"/>
    </reaction>
</comment>
<reference evidence="10" key="1">
    <citation type="submission" date="2021-12" db="EMBL/GenBank/DDBJ databases">
        <title>Prjna785345.</title>
        <authorList>
            <person name="Rujirawat T."/>
            <person name="Krajaejun T."/>
        </authorList>
    </citation>
    <scope>NUCLEOTIDE SEQUENCE</scope>
    <source>
        <strain evidence="10">Pi057C3</strain>
    </source>
</reference>
<dbReference type="SMART" id="SM00119">
    <property type="entry name" value="HECTc"/>
    <property type="match status" value="1"/>
</dbReference>
<dbReference type="InterPro" id="IPR035983">
    <property type="entry name" value="Hect_E3_ubiquitin_ligase"/>
</dbReference>
<dbReference type="Gene3D" id="3.30.2160.10">
    <property type="entry name" value="Hect, E3 ligase catalytic domain"/>
    <property type="match status" value="1"/>
</dbReference>
<evidence type="ECO:0000256" key="6">
    <source>
        <dbReference type="PROSITE-ProRule" id="PRU00104"/>
    </source>
</evidence>
<evidence type="ECO:0000256" key="1">
    <source>
        <dbReference type="ARBA" id="ARBA00000885"/>
    </source>
</evidence>
<evidence type="ECO:0000256" key="8">
    <source>
        <dbReference type="SAM" id="Phobius"/>
    </source>
</evidence>
<keyword evidence="5 6" id="KW-0833">Ubl conjugation pathway</keyword>
<dbReference type="InterPro" id="IPR000569">
    <property type="entry name" value="HECT_dom"/>
</dbReference>
<gene>
    <name evidence="10" type="ORF">P43SY_000456</name>
</gene>
<dbReference type="PROSITE" id="PS50237">
    <property type="entry name" value="HECT"/>
    <property type="match status" value="1"/>
</dbReference>
<dbReference type="PANTHER" id="PTHR11254:SF440">
    <property type="entry name" value="E3 UBIQUITIN-PROTEIN LIGASE NEDD-4"/>
    <property type="match status" value="1"/>
</dbReference>
<evidence type="ECO:0000256" key="3">
    <source>
        <dbReference type="ARBA" id="ARBA00012485"/>
    </source>
</evidence>
<comment type="pathway">
    <text evidence="2">Protein modification; protein ubiquitination.</text>
</comment>
<evidence type="ECO:0000313" key="11">
    <source>
        <dbReference type="Proteomes" id="UP001209570"/>
    </source>
</evidence>
<keyword evidence="4" id="KW-0808">Transferase</keyword>
<comment type="caution">
    <text evidence="10">The sequence shown here is derived from an EMBL/GenBank/DDBJ whole genome shotgun (WGS) entry which is preliminary data.</text>
</comment>
<evidence type="ECO:0000259" key="9">
    <source>
        <dbReference type="PROSITE" id="PS50237"/>
    </source>
</evidence>
<evidence type="ECO:0000256" key="4">
    <source>
        <dbReference type="ARBA" id="ARBA00022679"/>
    </source>
</evidence>
<dbReference type="GO" id="GO:0006511">
    <property type="term" value="P:ubiquitin-dependent protein catabolic process"/>
    <property type="evidence" value="ECO:0007669"/>
    <property type="project" value="TreeGrafter"/>
</dbReference>
<accession>A0AAD5M2L4</accession>
<feature type="domain" description="HECT" evidence="9">
    <location>
        <begin position="49"/>
        <end position="252"/>
    </location>
</feature>
<dbReference type="AlphaFoldDB" id="A0AAD5M2L4"/>
<evidence type="ECO:0000256" key="2">
    <source>
        <dbReference type="ARBA" id="ARBA00004906"/>
    </source>
</evidence>
<protein>
    <recommendedName>
        <fullName evidence="3">HECT-type E3 ubiquitin transferase</fullName>
        <ecNumber evidence="3">2.3.2.26</ecNumber>
    </recommendedName>
</protein>
<comment type="caution">
    <text evidence="6">Lacks conserved residue(s) required for the propagation of feature annotation.</text>
</comment>
<dbReference type="GO" id="GO:0005737">
    <property type="term" value="C:cytoplasm"/>
    <property type="evidence" value="ECO:0007669"/>
    <property type="project" value="TreeGrafter"/>
</dbReference>
<evidence type="ECO:0000256" key="5">
    <source>
        <dbReference type="ARBA" id="ARBA00022786"/>
    </source>
</evidence>
<feature type="transmembrane region" description="Helical" evidence="8">
    <location>
        <begin position="6"/>
        <end position="27"/>
    </location>
</feature>
<name>A0AAD5M2L4_PYTIN</name>
<feature type="region of interest" description="Disordered" evidence="7">
    <location>
        <begin position="231"/>
        <end position="252"/>
    </location>
</feature>
<dbReference type="SUPFAM" id="SSF56204">
    <property type="entry name" value="Hect, E3 ligase catalytic domain"/>
    <property type="match status" value="1"/>
</dbReference>